<dbReference type="Gene3D" id="1.10.510.10">
    <property type="entry name" value="Transferase(Phosphotransferase) domain 1"/>
    <property type="match status" value="1"/>
</dbReference>
<feature type="domain" description="POLO box" evidence="11">
    <location>
        <begin position="484"/>
        <end position="566"/>
    </location>
</feature>
<keyword evidence="5 8" id="KW-0418">Kinase</keyword>
<dbReference type="InterPro" id="IPR017441">
    <property type="entry name" value="Protein_kinase_ATP_BS"/>
</dbReference>
<dbReference type="GO" id="GO:0005816">
    <property type="term" value="C:spindle pole body"/>
    <property type="evidence" value="ECO:0007669"/>
    <property type="project" value="TreeGrafter"/>
</dbReference>
<evidence type="ECO:0000313" key="12">
    <source>
        <dbReference type="EMBL" id="CDP36175.1"/>
    </source>
</evidence>
<evidence type="ECO:0000256" key="3">
    <source>
        <dbReference type="ARBA" id="ARBA00022737"/>
    </source>
</evidence>
<dbReference type="GO" id="GO:0005634">
    <property type="term" value="C:nucleus"/>
    <property type="evidence" value="ECO:0007669"/>
    <property type="project" value="TreeGrafter"/>
</dbReference>
<dbReference type="InterPro" id="IPR000959">
    <property type="entry name" value="POLO_box_dom"/>
</dbReference>
<dbReference type="InterPro" id="IPR033695">
    <property type="entry name" value="POLO_box_2"/>
</dbReference>
<organism evidence="12">
    <name type="scientific">Blastobotrys adeninivorans</name>
    <name type="common">Yeast</name>
    <name type="synonym">Arxula adeninivorans</name>
    <dbReference type="NCBI Taxonomy" id="409370"/>
    <lineage>
        <taxon>Eukaryota</taxon>
        <taxon>Fungi</taxon>
        <taxon>Dikarya</taxon>
        <taxon>Ascomycota</taxon>
        <taxon>Saccharomycotina</taxon>
        <taxon>Dipodascomycetes</taxon>
        <taxon>Dipodascales</taxon>
        <taxon>Trichomonascaceae</taxon>
        <taxon>Blastobotrys</taxon>
    </lineage>
</organism>
<dbReference type="FunFam" id="3.30.200.20:FF:000042">
    <property type="entry name" value="Aurora kinase A"/>
    <property type="match status" value="1"/>
</dbReference>
<dbReference type="AlphaFoldDB" id="A0A060T527"/>
<reference evidence="12" key="1">
    <citation type="submission" date="2014-02" db="EMBL/GenBank/DDBJ databases">
        <authorList>
            <person name="Genoscope - CEA"/>
        </authorList>
    </citation>
    <scope>NUCLEOTIDE SEQUENCE</scope>
    <source>
        <strain evidence="12">LS3</strain>
    </source>
</reference>
<dbReference type="PANTHER" id="PTHR24345:SF0">
    <property type="entry name" value="CELL CYCLE SERINE_THREONINE-PROTEIN KINASE CDC5_MSD2"/>
    <property type="match status" value="1"/>
</dbReference>
<dbReference type="SUPFAM" id="SSF56112">
    <property type="entry name" value="Protein kinase-like (PK-like)"/>
    <property type="match status" value="1"/>
</dbReference>
<dbReference type="Gene3D" id="3.30.1120.30">
    <property type="entry name" value="POLO box domain"/>
    <property type="match status" value="2"/>
</dbReference>
<dbReference type="GO" id="GO:0000922">
    <property type="term" value="C:spindle pole"/>
    <property type="evidence" value="ECO:0007669"/>
    <property type="project" value="TreeGrafter"/>
</dbReference>
<evidence type="ECO:0000256" key="8">
    <source>
        <dbReference type="RuleBase" id="RU361162"/>
    </source>
</evidence>
<keyword evidence="6 7" id="KW-0067">ATP-binding</keyword>
<dbReference type="GO" id="GO:0005737">
    <property type="term" value="C:cytoplasm"/>
    <property type="evidence" value="ECO:0007669"/>
    <property type="project" value="TreeGrafter"/>
</dbReference>
<feature type="region of interest" description="Disordered" evidence="9">
    <location>
        <begin position="397"/>
        <end position="444"/>
    </location>
</feature>
<evidence type="ECO:0000256" key="6">
    <source>
        <dbReference type="ARBA" id="ARBA00022840"/>
    </source>
</evidence>
<dbReference type="FunFam" id="1.10.510.10:FF:000571">
    <property type="entry name" value="Maternal embryonic leucine zipper kinase"/>
    <property type="match status" value="1"/>
</dbReference>
<dbReference type="SMART" id="SM00220">
    <property type="entry name" value="S_TKc"/>
    <property type="match status" value="1"/>
</dbReference>
<comment type="similarity">
    <text evidence="8">Belongs to the protein kinase superfamily. Ser/Thr protein kinase family. CDC5/Polo subfamily.</text>
</comment>
<evidence type="ECO:0000256" key="2">
    <source>
        <dbReference type="ARBA" id="ARBA00022679"/>
    </source>
</evidence>
<feature type="domain" description="Protein kinase" evidence="10">
    <location>
        <begin position="45"/>
        <end position="299"/>
    </location>
</feature>
<dbReference type="Pfam" id="PF00069">
    <property type="entry name" value="Pkinase"/>
    <property type="match status" value="1"/>
</dbReference>
<evidence type="ECO:0000256" key="1">
    <source>
        <dbReference type="ARBA" id="ARBA00022527"/>
    </source>
</evidence>
<dbReference type="Pfam" id="PF00659">
    <property type="entry name" value="POLO_box"/>
    <property type="match status" value="1"/>
</dbReference>
<dbReference type="GO" id="GO:0005524">
    <property type="term" value="F:ATP binding"/>
    <property type="evidence" value="ECO:0007669"/>
    <property type="project" value="UniProtKB-UniRule"/>
</dbReference>
<dbReference type="InterPro" id="IPR033701">
    <property type="entry name" value="POLO_box_1"/>
</dbReference>
<dbReference type="CDD" id="cd14099">
    <property type="entry name" value="STKc_PLK"/>
    <property type="match status" value="1"/>
</dbReference>
<reference evidence="12" key="2">
    <citation type="submission" date="2014-06" db="EMBL/GenBank/DDBJ databases">
        <title>The complete genome of Blastobotrys (Arxula) adeninivorans LS3 - a yeast of biotechnological interest.</title>
        <authorList>
            <person name="Kunze G."/>
            <person name="Gaillardin C."/>
            <person name="Czernicka M."/>
            <person name="Durrens P."/>
            <person name="Martin T."/>
            <person name="Boer E."/>
            <person name="Gabaldon T."/>
            <person name="Cruz J."/>
            <person name="Talla E."/>
            <person name="Marck C."/>
            <person name="Goffeau A."/>
            <person name="Barbe V."/>
            <person name="Baret P."/>
            <person name="Baronian K."/>
            <person name="Beier S."/>
            <person name="Bleykasten C."/>
            <person name="Bode R."/>
            <person name="Casaregola S."/>
            <person name="Despons L."/>
            <person name="Fairhead C."/>
            <person name="Giersberg M."/>
            <person name="Gierski P."/>
            <person name="Hahnel U."/>
            <person name="Hartmann A."/>
            <person name="Jankowska D."/>
            <person name="Jubin C."/>
            <person name="Jung P."/>
            <person name="Lafontaine I."/>
            <person name="Leh-Louis V."/>
            <person name="Lemaire M."/>
            <person name="Marcet-Houben M."/>
            <person name="Mascher M."/>
            <person name="Morel G."/>
            <person name="Richard G.-F."/>
            <person name="Riechen J."/>
            <person name="Sacerdot C."/>
            <person name="Sarkar A."/>
            <person name="Savel G."/>
            <person name="Schacherer J."/>
            <person name="Sherman D."/>
            <person name="Straub M.-L."/>
            <person name="Stein N."/>
            <person name="Thierry A."/>
            <person name="Trautwein-Schult A."/>
            <person name="Westhof E."/>
            <person name="Worch S."/>
            <person name="Dujon B."/>
            <person name="Souciet J.-L."/>
            <person name="Wincker P."/>
            <person name="Scholz U."/>
            <person name="Neuveglise N."/>
        </authorList>
    </citation>
    <scope>NUCLEOTIDE SEQUENCE</scope>
    <source>
        <strain evidence="12">LS3</strain>
    </source>
</reference>
<keyword evidence="3" id="KW-0677">Repeat</keyword>
<comment type="catalytic activity">
    <reaction evidence="8">
        <text>L-threonyl-[protein] + ATP = O-phospho-L-threonyl-[protein] + ADP + H(+)</text>
        <dbReference type="Rhea" id="RHEA:46608"/>
        <dbReference type="Rhea" id="RHEA-COMP:11060"/>
        <dbReference type="Rhea" id="RHEA-COMP:11605"/>
        <dbReference type="ChEBI" id="CHEBI:15378"/>
        <dbReference type="ChEBI" id="CHEBI:30013"/>
        <dbReference type="ChEBI" id="CHEBI:30616"/>
        <dbReference type="ChEBI" id="CHEBI:61977"/>
        <dbReference type="ChEBI" id="CHEBI:456216"/>
        <dbReference type="EC" id="2.7.11.21"/>
    </reaction>
</comment>
<dbReference type="GO" id="GO:0004674">
    <property type="term" value="F:protein serine/threonine kinase activity"/>
    <property type="evidence" value="ECO:0007669"/>
    <property type="project" value="UniProtKB-KW"/>
</dbReference>
<gene>
    <name evidence="12" type="ORF">GNLVRS02_ARAD1B06974g</name>
</gene>
<evidence type="ECO:0000256" key="5">
    <source>
        <dbReference type="ARBA" id="ARBA00022777"/>
    </source>
</evidence>
<feature type="region of interest" description="Disordered" evidence="9">
    <location>
        <begin position="1"/>
        <end position="37"/>
    </location>
</feature>
<dbReference type="GO" id="GO:0000776">
    <property type="term" value="C:kinetochore"/>
    <property type="evidence" value="ECO:0007669"/>
    <property type="project" value="TreeGrafter"/>
</dbReference>
<dbReference type="PROSITE" id="PS50011">
    <property type="entry name" value="PROTEIN_KINASE_DOM"/>
    <property type="match status" value="1"/>
</dbReference>
<dbReference type="InterPro" id="IPR036947">
    <property type="entry name" value="POLO_box_dom_sf"/>
</dbReference>
<evidence type="ECO:0000256" key="7">
    <source>
        <dbReference type="PROSITE-ProRule" id="PRU10141"/>
    </source>
</evidence>
<dbReference type="PROSITE" id="PS00108">
    <property type="entry name" value="PROTEIN_KINASE_ST"/>
    <property type="match status" value="1"/>
</dbReference>
<dbReference type="PROSITE" id="PS00107">
    <property type="entry name" value="PROTEIN_KINASE_ATP"/>
    <property type="match status" value="1"/>
</dbReference>
<keyword evidence="4 7" id="KW-0547">Nucleotide-binding</keyword>
<dbReference type="InterPro" id="IPR011009">
    <property type="entry name" value="Kinase-like_dom_sf"/>
</dbReference>
<dbReference type="SUPFAM" id="SSF82615">
    <property type="entry name" value="Polo-box domain"/>
    <property type="match status" value="2"/>
</dbReference>
<keyword evidence="2 8" id="KW-0808">Transferase</keyword>
<feature type="binding site" evidence="7">
    <location>
        <position position="77"/>
    </location>
    <ligand>
        <name>ATP</name>
        <dbReference type="ChEBI" id="CHEBI:30616"/>
    </ligand>
</feature>
<dbReference type="PhylomeDB" id="A0A060T527"/>
<feature type="compositionally biased region" description="Low complexity" evidence="9">
    <location>
        <begin position="403"/>
        <end position="425"/>
    </location>
</feature>
<dbReference type="Gene3D" id="3.30.200.20">
    <property type="entry name" value="Phosphorylase Kinase, domain 1"/>
    <property type="match status" value="1"/>
</dbReference>
<keyword evidence="1 8" id="KW-0723">Serine/threonine-protein kinase</keyword>
<dbReference type="EC" id="2.7.11.21" evidence="8"/>
<dbReference type="PANTHER" id="PTHR24345">
    <property type="entry name" value="SERINE/THREONINE-PROTEIN KINASE PLK"/>
    <property type="match status" value="1"/>
</dbReference>
<protein>
    <recommendedName>
        <fullName evidence="8">Serine/threonine-protein kinase</fullName>
        <ecNumber evidence="8">2.7.11.21</ecNumber>
    </recommendedName>
</protein>
<sequence length="675" mass="75466">MPLAVLEPRDLNQKNPTPKKKKGDKRSNTLCDTPPALLQSRGRDLHRGLCLGEGGFARCFQVKDNGGQIFAAKTIAKRALSEKSQKKLLGEIKIHRSLDHPNVCRFVDCFEDQSNVYILLEICSNGSLMNMLKARKRLTEPEARFYATQIIGAVKYMHSRGVIHRDLKLGNIFLDENMNAKVGDFGLATVSADGSRRRTICGTPNYIAPEVLDSKTNGGHSFEVDIWSIGIIVYTMLVGKPPFQSKEVETIYQRIRDNDYSFPMHHPLSAEAQKLIVDTLNADPTSRPSLDELMQYDFFTSGYFPSRIERESLTKAPIYRSNGPRERCRKNFIDCKVACGLGSVNGGPNKHAGVRPVEITKADVEAGGPKVLPTSVSPASTKDKYRPISMKKVVPPSGLRVATKTTSSSSASSTSITLSPSTSPSCGSGELASNRRLTDSRKDSRQFRQLSDKLFKALADHKNGKIPFSPHQVTNANVRNGIVYISRWVDYSNKYGLIYQFNTGVTGMRFHDNVTCLADATGEVLLLNTIGNGVAESCQTLDTKYLNATNSKRVRLLQGFRDYMEKNLASSSRNLDNKTTRGTYIVHYDHIDNVRMFELSNGSFQFNFADHVKVIVNNFGESVTVLDTNMTEHIWTVESALSYDCSHGDKYKLVDRFDMIQRLIQRRFLYLASQF</sequence>
<name>A0A060T527_BLAAD</name>
<dbReference type="CDD" id="cd13117">
    <property type="entry name" value="POLO_box_2"/>
    <property type="match status" value="1"/>
</dbReference>
<dbReference type="InterPro" id="IPR008271">
    <property type="entry name" value="Ser/Thr_kinase_AS"/>
</dbReference>
<evidence type="ECO:0000256" key="9">
    <source>
        <dbReference type="SAM" id="MobiDB-lite"/>
    </source>
</evidence>
<evidence type="ECO:0000256" key="4">
    <source>
        <dbReference type="ARBA" id="ARBA00022741"/>
    </source>
</evidence>
<dbReference type="PROSITE" id="PS50078">
    <property type="entry name" value="POLO_BOX"/>
    <property type="match status" value="1"/>
</dbReference>
<dbReference type="GO" id="GO:0007052">
    <property type="term" value="P:mitotic spindle organization"/>
    <property type="evidence" value="ECO:0007669"/>
    <property type="project" value="TreeGrafter"/>
</dbReference>
<accession>A0A060T527</accession>
<dbReference type="EMBL" id="HG937692">
    <property type="protein sequence ID" value="CDP36175.1"/>
    <property type="molecule type" value="Genomic_DNA"/>
</dbReference>
<evidence type="ECO:0000259" key="10">
    <source>
        <dbReference type="PROSITE" id="PS50011"/>
    </source>
</evidence>
<evidence type="ECO:0000259" key="11">
    <source>
        <dbReference type="PROSITE" id="PS50078"/>
    </source>
</evidence>
<proteinExistence type="inferred from homology"/>
<dbReference type="InterPro" id="IPR000719">
    <property type="entry name" value="Prot_kinase_dom"/>
</dbReference>
<dbReference type="CDD" id="cd13118">
    <property type="entry name" value="POLO_box_1"/>
    <property type="match status" value="1"/>
</dbReference>